<organism evidence="1">
    <name type="scientific">Caudovirales sp. ctt3K6</name>
    <dbReference type="NCBI Taxonomy" id="2826786"/>
    <lineage>
        <taxon>Viruses</taxon>
        <taxon>Duplodnaviria</taxon>
        <taxon>Heunggongvirae</taxon>
        <taxon>Uroviricota</taxon>
        <taxon>Caudoviricetes</taxon>
    </lineage>
</organism>
<dbReference type="EMBL" id="BK015750">
    <property type="protein sequence ID" value="DAE23248.1"/>
    <property type="molecule type" value="Genomic_DNA"/>
</dbReference>
<evidence type="ECO:0000313" key="1">
    <source>
        <dbReference type="EMBL" id="DAE23248.1"/>
    </source>
</evidence>
<name>A0A8S5QW15_9CAUD</name>
<protein>
    <submittedName>
        <fullName evidence="1">Uncharacterized protein</fullName>
    </submittedName>
</protein>
<accession>A0A8S5QW15</accession>
<sequence length="86" mass="9473">MAEKKEKQTAQKPEVIVYCGPSVRGIAKQYTVYHGRLPAQLVTFLAKHPAAQCLCVPLDKFAETRAGLNTKGSPQATLYKTILNEL</sequence>
<reference evidence="1" key="1">
    <citation type="journal article" date="2021" name="Proc. Natl. Acad. Sci. U.S.A.">
        <title>A Catalog of Tens of Thousands of Viruses from Human Metagenomes Reveals Hidden Associations with Chronic Diseases.</title>
        <authorList>
            <person name="Tisza M.J."/>
            <person name="Buck C.B."/>
        </authorList>
    </citation>
    <scope>NUCLEOTIDE SEQUENCE</scope>
    <source>
        <strain evidence="1">Ctt3K6</strain>
    </source>
</reference>
<proteinExistence type="predicted"/>